<evidence type="ECO:0000313" key="3">
    <source>
        <dbReference type="EMBL" id="RJP64380.1"/>
    </source>
</evidence>
<dbReference type="Proteomes" id="UP000285961">
    <property type="component" value="Unassembled WGS sequence"/>
</dbReference>
<proteinExistence type="predicted"/>
<dbReference type="Pfam" id="PF22478">
    <property type="entry name" value="DUF6982"/>
    <property type="match status" value="1"/>
</dbReference>
<evidence type="ECO:0000256" key="1">
    <source>
        <dbReference type="SAM" id="Phobius"/>
    </source>
</evidence>
<dbReference type="Gene3D" id="3.40.50.410">
    <property type="entry name" value="von Willebrand factor, type A domain"/>
    <property type="match status" value="1"/>
</dbReference>
<dbReference type="Pfam" id="PF00092">
    <property type="entry name" value="VWA"/>
    <property type="match status" value="1"/>
</dbReference>
<organism evidence="3 4">
    <name type="scientific">Candidatus Abyssobacteria bacterium SURF_17</name>
    <dbReference type="NCBI Taxonomy" id="2093361"/>
    <lineage>
        <taxon>Bacteria</taxon>
        <taxon>Pseudomonadati</taxon>
        <taxon>Candidatus Hydrogenedentota</taxon>
        <taxon>Candidatus Abyssobacteria</taxon>
    </lineage>
</organism>
<dbReference type="AlphaFoldDB" id="A0A419ENX8"/>
<gene>
    <name evidence="3" type="ORF">C4532_19325</name>
</gene>
<accession>A0A419ENX8</accession>
<evidence type="ECO:0000259" key="2">
    <source>
        <dbReference type="PROSITE" id="PS50234"/>
    </source>
</evidence>
<reference evidence="3 4" key="1">
    <citation type="journal article" date="2017" name="ISME J.">
        <title>Energy and carbon metabolisms in a deep terrestrial subsurface fluid microbial community.</title>
        <authorList>
            <person name="Momper L."/>
            <person name="Jungbluth S.P."/>
            <person name="Lee M.D."/>
            <person name="Amend J.P."/>
        </authorList>
    </citation>
    <scope>NUCLEOTIDE SEQUENCE [LARGE SCALE GENOMIC DNA]</scope>
    <source>
        <strain evidence="3">SURF_17</strain>
    </source>
</reference>
<dbReference type="EMBL" id="QZKI01000141">
    <property type="protein sequence ID" value="RJP64380.1"/>
    <property type="molecule type" value="Genomic_DNA"/>
</dbReference>
<evidence type="ECO:0000313" key="4">
    <source>
        <dbReference type="Proteomes" id="UP000285961"/>
    </source>
</evidence>
<keyword evidence="1" id="KW-0812">Transmembrane</keyword>
<comment type="caution">
    <text evidence="3">The sequence shown here is derived from an EMBL/GenBank/DDBJ whole genome shotgun (WGS) entry which is preliminary data.</text>
</comment>
<dbReference type="SMART" id="SM00327">
    <property type="entry name" value="VWA"/>
    <property type="match status" value="1"/>
</dbReference>
<dbReference type="InterPro" id="IPR054251">
    <property type="entry name" value="DUF6982"/>
</dbReference>
<dbReference type="SUPFAM" id="SSF53300">
    <property type="entry name" value="vWA-like"/>
    <property type="match status" value="1"/>
</dbReference>
<dbReference type="InterPro" id="IPR002035">
    <property type="entry name" value="VWF_A"/>
</dbReference>
<keyword evidence="1" id="KW-0472">Membrane</keyword>
<keyword evidence="1" id="KW-1133">Transmembrane helix</keyword>
<feature type="transmembrane region" description="Helical" evidence="1">
    <location>
        <begin position="483"/>
        <end position="503"/>
    </location>
</feature>
<dbReference type="PROSITE" id="PS50234">
    <property type="entry name" value="VWFA"/>
    <property type="match status" value="1"/>
</dbReference>
<feature type="domain" description="VWFA" evidence="2">
    <location>
        <begin position="65"/>
        <end position="259"/>
    </location>
</feature>
<name>A0A419ENX8_9BACT</name>
<protein>
    <submittedName>
        <fullName evidence="3">VWA domain-containing protein</fullName>
    </submittedName>
</protein>
<sequence>MTSCFPVCYYLMKQPTQHEAEVCNQAGEMPKITRWPTPYLLAVILLFFSPSFSPQTQAQELPAQDVVVLIDCSESMSPYLRSVGGIVSRFVDGARAGDSIACYRFSNYPVLIGSRNIRKQADKALLKSQVSQLVVAGNLTNYTPALEKGLSEIRGLSLKWPKNDRLLVLITDGRRNPSDPRTESGPLGELSRKFSNLKAGSNFAFQCFYIGTWPEGDLQSYLLSSHAHIAYWPADATWLNALTLADVRIMETEKVFGQIPNEPTQSTFSVSFYPRRPPKGLAMIEIGVQADFTKGTLDRFFDIQQRRFICQEQPWTERFNFETRGFGRGDYKGSLVFQPSDPQTVLLSPRLVSFSFSVAESLRVLTPLSLRFGPTGYRGEYAETLSISIVPGAIGFPDNPDAISVRADIDLPEGLQIDISPALKDKEIVVNITASRHQPLGRNTTGTYEGTIKLIPKEGWLLTETEIPLSVEVAQKGVNLKAVAFYLIIVAGGIAAVAVLLLATGGVRSAISDYLEHRTRPVGKLILMRDPTKGIVKNINLGRIAEAKRTKEVRVGTGERVESSFAKRVIKTDSLEVLIGYGEGIDVELPHSSLIDRLFRFSGLRAPDDVHTIVKVVTGPDEVIVNNQHRSGSVQLRHLDILKLGAFEFIYEAPRLLQQVVLYFLSGEVRQGWIIAWNVEAEGFHLLDRGKLPSRESFYVRFHELKAVAFVRDFDGELTKHLLSLRMPNSGHLVRLIFADQEEMTGYVFDAKNVSDKFYFFPDAMGPNVLFFVIEKHTLKEMKLLSEDHKGARLARQAFRPSLEGIRRLVKGETR</sequence>
<dbReference type="CDD" id="cd00198">
    <property type="entry name" value="vWFA"/>
    <property type="match status" value="1"/>
</dbReference>
<dbReference type="InterPro" id="IPR036465">
    <property type="entry name" value="vWFA_dom_sf"/>
</dbReference>